<protein>
    <recommendedName>
        <fullName evidence="2">Roadblock/LAMTOR2 domain-containing protein</fullName>
    </recommendedName>
</protein>
<feature type="compositionally biased region" description="Low complexity" evidence="1">
    <location>
        <begin position="211"/>
        <end position="240"/>
    </location>
</feature>
<gene>
    <name evidence="3" type="ORF">SGFS_050300</name>
</gene>
<dbReference type="SMART" id="SM00960">
    <property type="entry name" value="Robl_LC7"/>
    <property type="match status" value="1"/>
</dbReference>
<dbReference type="Proteomes" id="UP001321542">
    <property type="component" value="Chromosome"/>
</dbReference>
<keyword evidence="4" id="KW-1185">Reference proteome</keyword>
<feature type="region of interest" description="Disordered" evidence="1">
    <location>
        <begin position="121"/>
        <end position="156"/>
    </location>
</feature>
<dbReference type="Pfam" id="PF03259">
    <property type="entry name" value="Robl_LC7"/>
    <property type="match status" value="1"/>
</dbReference>
<evidence type="ECO:0000313" key="4">
    <source>
        <dbReference type="Proteomes" id="UP001321542"/>
    </source>
</evidence>
<feature type="compositionally biased region" description="Low complexity" evidence="1">
    <location>
        <begin position="183"/>
        <end position="193"/>
    </location>
</feature>
<dbReference type="RefSeq" id="WP_434028028.1">
    <property type="nucleotide sequence ID" value="NZ_AP018448.1"/>
</dbReference>
<feature type="compositionally biased region" description="Low complexity" evidence="1">
    <location>
        <begin position="144"/>
        <end position="156"/>
    </location>
</feature>
<reference evidence="3 4" key="1">
    <citation type="journal article" date="2010" name="ChemBioChem">
        <title>Cloning and characterization of the biosynthetic gene cluster of 16-membered macrolide antibiotic FD-891: involvement of a dual functional cytochrome P450 monooxygenase catalyzing epoxidation and hydroxylation.</title>
        <authorList>
            <person name="Kudo F."/>
            <person name="Motegi A."/>
            <person name="Mizoue K."/>
            <person name="Eguchi T."/>
        </authorList>
    </citation>
    <scope>NUCLEOTIDE SEQUENCE [LARGE SCALE GENOMIC DNA]</scope>
    <source>
        <strain evidence="3 4">A-8890</strain>
    </source>
</reference>
<sequence>MAAEAEVLDELRRLRARVPQLTGALAASVDGLVLAHDTPGTEPESLAALTAAALGVALRLTDATGRGDLRELLLRGEQGYVATYAAGSSAVLTLLAQDRVNVGRLHLEGRRAGSRIGELVDAVGPRADPAERPTGTEPSVNTRAGEASATTAGAAGPASSAASAASAASARNGSALPIRPTSQAPNPAQAQQPDPAPAPAPPPAKTTVRSTPPQVRTPRAPTPRTTTPRITPNTRSATEN</sequence>
<name>A0ABM7FCV9_9ACTN</name>
<reference evidence="3 4" key="2">
    <citation type="journal article" date="2023" name="ChemBioChem">
        <title>Acyltransferase Domain Exchange between Two Independent Type I Polyketide Synthases in the Same Producer Strain of Macrolide Antibiotics.</title>
        <authorList>
            <person name="Kudo F."/>
            <person name="Kishikawa K."/>
            <person name="Tsuboi K."/>
            <person name="Kido T."/>
            <person name="Usui T."/>
            <person name="Hashimoto J."/>
            <person name="Shin-Ya K."/>
            <person name="Miyanaga A."/>
            <person name="Eguchi T."/>
        </authorList>
    </citation>
    <scope>NUCLEOTIDE SEQUENCE [LARGE SCALE GENOMIC DNA]</scope>
    <source>
        <strain evidence="3 4">A-8890</strain>
    </source>
</reference>
<feature type="compositionally biased region" description="Pro residues" evidence="1">
    <location>
        <begin position="194"/>
        <end position="204"/>
    </location>
</feature>
<dbReference type="Gene3D" id="3.30.450.30">
    <property type="entry name" value="Dynein light chain 2a, cytoplasmic"/>
    <property type="match status" value="1"/>
</dbReference>
<proteinExistence type="predicted"/>
<dbReference type="EMBL" id="AP018448">
    <property type="protein sequence ID" value="BBC33736.1"/>
    <property type="molecule type" value="Genomic_DNA"/>
</dbReference>
<organism evidence="3 4">
    <name type="scientific">Streptomyces graminofaciens</name>
    <dbReference type="NCBI Taxonomy" id="68212"/>
    <lineage>
        <taxon>Bacteria</taxon>
        <taxon>Bacillati</taxon>
        <taxon>Actinomycetota</taxon>
        <taxon>Actinomycetes</taxon>
        <taxon>Kitasatosporales</taxon>
        <taxon>Streptomycetaceae</taxon>
        <taxon>Streptomyces</taxon>
    </lineage>
</organism>
<evidence type="ECO:0000259" key="2">
    <source>
        <dbReference type="SMART" id="SM00960"/>
    </source>
</evidence>
<feature type="domain" description="Roadblock/LAMTOR2" evidence="2">
    <location>
        <begin position="8"/>
        <end position="96"/>
    </location>
</feature>
<feature type="region of interest" description="Disordered" evidence="1">
    <location>
        <begin position="170"/>
        <end position="240"/>
    </location>
</feature>
<evidence type="ECO:0000313" key="3">
    <source>
        <dbReference type="EMBL" id="BBC33736.1"/>
    </source>
</evidence>
<evidence type="ECO:0000256" key="1">
    <source>
        <dbReference type="SAM" id="MobiDB-lite"/>
    </source>
</evidence>
<dbReference type="SUPFAM" id="SSF103196">
    <property type="entry name" value="Roadblock/LC7 domain"/>
    <property type="match status" value="1"/>
</dbReference>
<accession>A0ABM7FCV9</accession>
<dbReference type="InterPro" id="IPR004942">
    <property type="entry name" value="Roadblock/LAMTOR2_dom"/>
</dbReference>